<protein>
    <submittedName>
        <fullName evidence="3">Uncharacterized protein</fullName>
    </submittedName>
</protein>
<proteinExistence type="predicted"/>
<keyword evidence="1" id="KW-0175">Coiled coil</keyword>
<reference evidence="3 4" key="1">
    <citation type="journal article" date="2021" name="BMC Genomics">
        <title>Datura genome reveals duplications of psychoactive alkaloid biosynthetic genes and high mutation rate following tissue culture.</title>
        <authorList>
            <person name="Rajewski A."/>
            <person name="Carter-House D."/>
            <person name="Stajich J."/>
            <person name="Litt A."/>
        </authorList>
    </citation>
    <scope>NUCLEOTIDE SEQUENCE [LARGE SCALE GENOMIC DNA]</scope>
    <source>
        <strain evidence="3">AR-01</strain>
    </source>
</reference>
<gene>
    <name evidence="3" type="ORF">HAX54_015366</name>
</gene>
<keyword evidence="4" id="KW-1185">Reference proteome</keyword>
<evidence type="ECO:0000313" key="4">
    <source>
        <dbReference type="Proteomes" id="UP000823775"/>
    </source>
</evidence>
<dbReference type="Proteomes" id="UP000823775">
    <property type="component" value="Unassembled WGS sequence"/>
</dbReference>
<organism evidence="3 4">
    <name type="scientific">Datura stramonium</name>
    <name type="common">Jimsonweed</name>
    <name type="synonym">Common thornapple</name>
    <dbReference type="NCBI Taxonomy" id="4076"/>
    <lineage>
        <taxon>Eukaryota</taxon>
        <taxon>Viridiplantae</taxon>
        <taxon>Streptophyta</taxon>
        <taxon>Embryophyta</taxon>
        <taxon>Tracheophyta</taxon>
        <taxon>Spermatophyta</taxon>
        <taxon>Magnoliopsida</taxon>
        <taxon>eudicotyledons</taxon>
        <taxon>Gunneridae</taxon>
        <taxon>Pentapetalae</taxon>
        <taxon>asterids</taxon>
        <taxon>lamiids</taxon>
        <taxon>Solanales</taxon>
        <taxon>Solanaceae</taxon>
        <taxon>Solanoideae</taxon>
        <taxon>Datureae</taxon>
        <taxon>Datura</taxon>
    </lineage>
</organism>
<comment type="caution">
    <text evidence="3">The sequence shown here is derived from an EMBL/GenBank/DDBJ whole genome shotgun (WGS) entry which is preliminary data.</text>
</comment>
<evidence type="ECO:0000256" key="2">
    <source>
        <dbReference type="SAM" id="MobiDB-lite"/>
    </source>
</evidence>
<feature type="region of interest" description="Disordered" evidence="2">
    <location>
        <begin position="96"/>
        <end position="121"/>
    </location>
</feature>
<name>A0ABS8RZL1_DATST</name>
<dbReference type="EMBL" id="JACEIK010000198">
    <property type="protein sequence ID" value="MCD7452177.1"/>
    <property type="molecule type" value="Genomic_DNA"/>
</dbReference>
<evidence type="ECO:0000313" key="3">
    <source>
        <dbReference type="EMBL" id="MCD7452177.1"/>
    </source>
</evidence>
<evidence type="ECO:0000256" key="1">
    <source>
        <dbReference type="SAM" id="Coils"/>
    </source>
</evidence>
<sequence length="121" mass="13700">MDKYDFEDDDEVNFRDIQKNLKTYSQKELRVLANVLIDAYHGIINEKYMLAADLEQSEEVRSVLAGEITKLKEELSESSEEKLTLNDKLNKCMASHGGCAASKSTGQEPNTLLGFSKKEHQ</sequence>
<feature type="coiled-coil region" evidence="1">
    <location>
        <begin position="54"/>
        <end position="88"/>
    </location>
</feature>
<accession>A0ABS8RZL1</accession>